<feature type="transmembrane region" description="Helical" evidence="2">
    <location>
        <begin position="78"/>
        <end position="97"/>
    </location>
</feature>
<dbReference type="Gene3D" id="3.30.450.20">
    <property type="entry name" value="PAS domain"/>
    <property type="match status" value="1"/>
</dbReference>
<dbReference type="NCBIfam" id="TIGR00229">
    <property type="entry name" value="sensory_box"/>
    <property type="match status" value="1"/>
</dbReference>
<keyword evidence="2" id="KW-1133">Transmembrane helix</keyword>
<dbReference type="InterPro" id="IPR052163">
    <property type="entry name" value="DGC-Regulatory_Protein"/>
</dbReference>
<dbReference type="EMBL" id="LR778114">
    <property type="protein sequence ID" value="CAB1127735.1"/>
    <property type="molecule type" value="Genomic_DNA"/>
</dbReference>
<feature type="transmembrane region" description="Helical" evidence="2">
    <location>
        <begin position="151"/>
        <end position="168"/>
    </location>
</feature>
<dbReference type="InterPro" id="IPR035965">
    <property type="entry name" value="PAS-like_dom_sf"/>
</dbReference>
<sequence>MAGAMLVQAAGLGGLWGLALTGAWQLGSGLDGAAGARPWPVLLVAAMLAPAAAVPGAPVWTLAWVLAGGGMALYDRRFHRLLTSLLTVAWLAGSGVAGWPPGVAAGALLFPLWAAAAPRLGGPWSAAGAWAGGGLLLTLAGGPAVAAALPAQLAAAPLAAAPAVLWVCRRRRLDQALDDQRFRVEHDALTGALSRTGLERWLAAHNRVPGMVVAIDLDDFKWINDTYGHQAGDAVLREVVERLQPVLRAGDAVVRMGGDEFTVWLPGPGPADGADLAERLHTVLTVSPFVLPPLPPLMLGASMGWVAGPLSWNLAEAADAALLRAKRAGKNRVAGEGPGTAPAAAVPVSLRWLVDACEALWEHWDTAAVLADRQGRIVAANPAYQALTGYHLDELRGRSPAMLSAGNTDAGVYDALWGALTARRPWHGCLQNRRKDGSLWWEALSIYPVVMAGHTVGFWAVVREVPAPAASEAAAAVPVPPGTGRAQPVDDDGGRV</sequence>
<dbReference type="InterPro" id="IPR000160">
    <property type="entry name" value="GGDEF_dom"/>
</dbReference>
<keyword evidence="2" id="KW-0812">Transmembrane</keyword>
<evidence type="ECO:0000313" key="6">
    <source>
        <dbReference type="Proteomes" id="UP000503399"/>
    </source>
</evidence>
<evidence type="ECO:0000313" key="5">
    <source>
        <dbReference type="EMBL" id="CAB1127735.1"/>
    </source>
</evidence>
<dbReference type="InterPro" id="IPR013767">
    <property type="entry name" value="PAS_fold"/>
</dbReference>
<dbReference type="CDD" id="cd00130">
    <property type="entry name" value="PAS"/>
    <property type="match status" value="1"/>
</dbReference>
<dbReference type="Pfam" id="PF00990">
    <property type="entry name" value="GGDEF"/>
    <property type="match status" value="1"/>
</dbReference>
<evidence type="ECO:0000256" key="1">
    <source>
        <dbReference type="SAM" id="MobiDB-lite"/>
    </source>
</evidence>
<dbReference type="PROSITE" id="PS50112">
    <property type="entry name" value="PAS"/>
    <property type="match status" value="1"/>
</dbReference>
<dbReference type="PANTHER" id="PTHR46663:SF2">
    <property type="entry name" value="GGDEF DOMAIN-CONTAINING PROTEIN"/>
    <property type="match status" value="1"/>
</dbReference>
<dbReference type="GO" id="GO:0006355">
    <property type="term" value="P:regulation of DNA-templated transcription"/>
    <property type="evidence" value="ECO:0007669"/>
    <property type="project" value="InterPro"/>
</dbReference>
<feature type="transmembrane region" description="Helical" evidence="2">
    <location>
        <begin position="39"/>
        <end position="66"/>
    </location>
</feature>
<evidence type="ECO:0000259" key="3">
    <source>
        <dbReference type="PROSITE" id="PS50112"/>
    </source>
</evidence>
<organism evidence="5 6">
    <name type="scientific">Candidatus Hydrogenisulfobacillus filiaventi</name>
    <dbReference type="NCBI Taxonomy" id="2707344"/>
    <lineage>
        <taxon>Bacteria</taxon>
        <taxon>Bacillati</taxon>
        <taxon>Bacillota</taxon>
        <taxon>Clostridia</taxon>
        <taxon>Eubacteriales</taxon>
        <taxon>Clostridiales Family XVII. Incertae Sedis</taxon>
        <taxon>Candidatus Hydrogenisulfobacillus</taxon>
    </lineage>
</organism>
<dbReference type="SMART" id="SM00091">
    <property type="entry name" value="PAS"/>
    <property type="match status" value="1"/>
</dbReference>
<dbReference type="GO" id="GO:0052621">
    <property type="term" value="F:diguanylate cyclase activity"/>
    <property type="evidence" value="ECO:0007669"/>
    <property type="project" value="UniProtKB-EC"/>
</dbReference>
<feature type="region of interest" description="Disordered" evidence="1">
    <location>
        <begin position="472"/>
        <end position="496"/>
    </location>
</feature>
<keyword evidence="2" id="KW-0472">Membrane</keyword>
<dbReference type="CDD" id="cd01949">
    <property type="entry name" value="GGDEF"/>
    <property type="match status" value="1"/>
</dbReference>
<dbReference type="InterPro" id="IPR000014">
    <property type="entry name" value="PAS"/>
</dbReference>
<dbReference type="SUPFAM" id="SSF55073">
    <property type="entry name" value="Nucleotide cyclase"/>
    <property type="match status" value="1"/>
</dbReference>
<dbReference type="Pfam" id="PF00989">
    <property type="entry name" value="PAS"/>
    <property type="match status" value="1"/>
</dbReference>
<dbReference type="InterPro" id="IPR043128">
    <property type="entry name" value="Rev_trsase/Diguanyl_cyclase"/>
</dbReference>
<keyword evidence="5" id="KW-0808">Transferase</keyword>
<dbReference type="EC" id="2.7.7.65" evidence="5"/>
<dbReference type="KEGG" id="hfv:R50_0229"/>
<dbReference type="Gene3D" id="3.30.70.270">
    <property type="match status" value="1"/>
</dbReference>
<dbReference type="Proteomes" id="UP000503399">
    <property type="component" value="Chromosome"/>
</dbReference>
<dbReference type="SUPFAM" id="SSF55785">
    <property type="entry name" value="PYP-like sensor domain (PAS domain)"/>
    <property type="match status" value="1"/>
</dbReference>
<feature type="domain" description="PAS" evidence="3">
    <location>
        <begin position="369"/>
        <end position="399"/>
    </location>
</feature>
<gene>
    <name evidence="5" type="ORF">R50_0229</name>
</gene>
<evidence type="ECO:0000256" key="2">
    <source>
        <dbReference type="SAM" id="Phobius"/>
    </source>
</evidence>
<reference evidence="5 6" key="1">
    <citation type="submission" date="2020-02" db="EMBL/GenBank/DDBJ databases">
        <authorList>
            <person name="Hogendoorn C."/>
        </authorList>
    </citation>
    <scope>NUCLEOTIDE SEQUENCE [LARGE SCALE GENOMIC DNA]</scope>
    <source>
        <strain evidence="5">R501</strain>
    </source>
</reference>
<protein>
    <submittedName>
        <fullName evidence="5">Putative Diguanylate cyclase</fullName>
        <ecNumber evidence="5">2.7.7.65</ecNumber>
    </submittedName>
</protein>
<feature type="domain" description="GGDEF" evidence="4">
    <location>
        <begin position="208"/>
        <end position="338"/>
    </location>
</feature>
<evidence type="ECO:0000259" key="4">
    <source>
        <dbReference type="PROSITE" id="PS50887"/>
    </source>
</evidence>
<dbReference type="NCBIfam" id="TIGR00254">
    <property type="entry name" value="GGDEF"/>
    <property type="match status" value="1"/>
</dbReference>
<dbReference type="AlphaFoldDB" id="A0A6F8ZDA7"/>
<dbReference type="PANTHER" id="PTHR46663">
    <property type="entry name" value="DIGUANYLATE CYCLASE DGCT-RELATED"/>
    <property type="match status" value="1"/>
</dbReference>
<dbReference type="PROSITE" id="PS50887">
    <property type="entry name" value="GGDEF"/>
    <property type="match status" value="1"/>
</dbReference>
<keyword evidence="6" id="KW-1185">Reference proteome</keyword>
<keyword evidence="5" id="KW-0548">Nucleotidyltransferase</keyword>
<dbReference type="SMART" id="SM00267">
    <property type="entry name" value="GGDEF"/>
    <property type="match status" value="1"/>
</dbReference>
<proteinExistence type="predicted"/>
<dbReference type="InterPro" id="IPR029787">
    <property type="entry name" value="Nucleotide_cyclase"/>
</dbReference>
<name>A0A6F8ZDA7_9FIRM</name>
<accession>A0A6F8ZDA7</accession>